<keyword evidence="2" id="KW-0732">Signal</keyword>
<organism evidence="3">
    <name type="scientific">Amorphochlora amoebiformis</name>
    <dbReference type="NCBI Taxonomy" id="1561963"/>
    <lineage>
        <taxon>Eukaryota</taxon>
        <taxon>Sar</taxon>
        <taxon>Rhizaria</taxon>
        <taxon>Cercozoa</taxon>
        <taxon>Chlorarachniophyceae</taxon>
        <taxon>Amorphochlora</taxon>
    </lineage>
</organism>
<protein>
    <submittedName>
        <fullName evidence="3">Uncharacterized protein</fullName>
    </submittedName>
</protein>
<feature type="signal peptide" evidence="2">
    <location>
        <begin position="1"/>
        <end position="32"/>
    </location>
</feature>
<evidence type="ECO:0000313" key="3">
    <source>
        <dbReference type="EMBL" id="CAD8462410.1"/>
    </source>
</evidence>
<dbReference type="AlphaFoldDB" id="A0A7S0H8K1"/>
<feature type="chain" id="PRO_5031295152" evidence="2">
    <location>
        <begin position="33"/>
        <end position="651"/>
    </location>
</feature>
<feature type="region of interest" description="Disordered" evidence="1">
    <location>
        <begin position="36"/>
        <end position="74"/>
    </location>
</feature>
<accession>A0A7S0H8K1</accession>
<evidence type="ECO:0000256" key="1">
    <source>
        <dbReference type="SAM" id="MobiDB-lite"/>
    </source>
</evidence>
<gene>
    <name evidence="3" type="ORF">LAMO00422_LOCUS21370</name>
</gene>
<reference evidence="3" key="1">
    <citation type="submission" date="2021-01" db="EMBL/GenBank/DDBJ databases">
        <authorList>
            <person name="Corre E."/>
            <person name="Pelletier E."/>
            <person name="Niang G."/>
            <person name="Scheremetjew M."/>
            <person name="Finn R."/>
            <person name="Kale V."/>
            <person name="Holt S."/>
            <person name="Cochrane G."/>
            <person name="Meng A."/>
            <person name="Brown T."/>
            <person name="Cohen L."/>
        </authorList>
    </citation>
    <scope>NUCLEOTIDE SEQUENCE</scope>
    <source>
        <strain evidence="3">CCMP2058</strain>
    </source>
</reference>
<name>A0A7S0H8K1_9EUKA</name>
<feature type="compositionally biased region" description="Polar residues" evidence="1">
    <location>
        <begin position="38"/>
        <end position="59"/>
    </location>
</feature>
<proteinExistence type="predicted"/>
<feature type="compositionally biased region" description="Basic residues" evidence="1">
    <location>
        <begin position="642"/>
        <end position="651"/>
    </location>
</feature>
<evidence type="ECO:0000256" key="2">
    <source>
        <dbReference type="SAM" id="SignalP"/>
    </source>
</evidence>
<dbReference type="EMBL" id="HBEM01031404">
    <property type="protein sequence ID" value="CAD8462410.1"/>
    <property type="molecule type" value="Transcribed_RNA"/>
</dbReference>
<feature type="region of interest" description="Disordered" evidence="1">
    <location>
        <begin position="607"/>
        <end position="651"/>
    </location>
</feature>
<sequence>MASRAGRARRRARVQRCLPLAAILFLATALSAVPSRSCVPSQDPQSLRSSPMSLPESDTPSSTGPPPARPPSEIRFRDRFGEKFGPLLEQREAKKQMIKEKEREKYIKIPLDIPVQNITEIDKEKEPVFYLAQDGSKKKSTVAEIGNVTDIYIEEGIEEGTRVQMYANDLFGKGNEKIILGPQDQEQFRLGQGGFRLDQGGIRRKDANSLSDEEMGTIEEKAEKLRMRINAFVPVEDAPDKFEKRRNFNFMKGTRKGKDDQGNPVYDVVTPESYLKKKQKSFFPKISAREFSLYTGLATGLYWWIQTTYKNYIEARTSTRFQEALSAGVAHNITLSDFLGSTTAKFPQSDRPISFLHDAWRKKGGTFTRGESLEINLQMMVEFFRQRAKDGEDFTGALNEWSSEDLLDVTKPVFSSAVSLDAIEVLVWRRMGGIFSPEEMMAIDQATIQASRDFEQINTDLRQRAKLLISEGGTFTDFVAATRQKTYLSRDVKSVANLFGIWTKGGGSLSRMETVNTELSNLKEHMRMAIDRGVTFTEFIKATCPEDIIKDKQGKETLAIRISRNCLEVVMWKNLHGGFTAFEKKAIIKNPSRLWLHRWMKFINPNSVKEKAEQHKQKRTGKTKIPLLSSKNRKGQGVSQTSRHKFHGNYQ</sequence>